<evidence type="ECO:0000259" key="15">
    <source>
        <dbReference type="Pfam" id="PF02563"/>
    </source>
</evidence>
<keyword evidence="11" id="KW-0472">Membrane</keyword>
<keyword evidence="3" id="KW-0813">Transport</keyword>
<keyword evidence="8" id="KW-0625">Polysaccharide transport</keyword>
<reference evidence="18" key="1">
    <citation type="submission" date="2021-11" db="EMBL/GenBank/DDBJ databases">
        <authorList>
            <person name="Rodrigo-Torres L."/>
            <person name="Arahal R. D."/>
            <person name="Lucena T."/>
        </authorList>
    </citation>
    <scope>NUCLEOTIDE SEQUENCE</scope>
    <source>
        <strain evidence="18">CECT 7929</strain>
    </source>
</reference>
<dbReference type="InterPro" id="IPR019554">
    <property type="entry name" value="Soluble_ligand-bd"/>
</dbReference>
<dbReference type="InterPro" id="IPR049712">
    <property type="entry name" value="Poly_export"/>
</dbReference>
<evidence type="ECO:0000256" key="10">
    <source>
        <dbReference type="ARBA" id="ARBA00023114"/>
    </source>
</evidence>
<dbReference type="EMBL" id="CAKLDI010000001">
    <property type="protein sequence ID" value="CAH0534504.1"/>
    <property type="molecule type" value="Genomic_DNA"/>
</dbReference>
<evidence type="ECO:0000313" key="19">
    <source>
        <dbReference type="Proteomes" id="UP000838672"/>
    </source>
</evidence>
<gene>
    <name evidence="18" type="ORF">VST7929_02447</name>
</gene>
<evidence type="ECO:0000256" key="6">
    <source>
        <dbReference type="ARBA" id="ARBA00022692"/>
    </source>
</evidence>
<name>A0ABN8DTW8_9VIBR</name>
<evidence type="ECO:0000256" key="11">
    <source>
        <dbReference type="ARBA" id="ARBA00023136"/>
    </source>
</evidence>
<keyword evidence="4" id="KW-1134">Transmembrane beta strand</keyword>
<evidence type="ECO:0000256" key="7">
    <source>
        <dbReference type="ARBA" id="ARBA00022729"/>
    </source>
</evidence>
<evidence type="ECO:0000256" key="5">
    <source>
        <dbReference type="ARBA" id="ARBA00022597"/>
    </source>
</evidence>
<dbReference type="Gene3D" id="3.10.560.10">
    <property type="entry name" value="Outer membrane lipoprotein wza domain like"/>
    <property type="match status" value="6"/>
</dbReference>
<accession>A0ABN8DTW8</accession>
<evidence type="ECO:0000256" key="8">
    <source>
        <dbReference type="ARBA" id="ARBA00023047"/>
    </source>
</evidence>
<evidence type="ECO:0000256" key="4">
    <source>
        <dbReference type="ARBA" id="ARBA00022452"/>
    </source>
</evidence>
<feature type="domain" description="SLBB" evidence="17">
    <location>
        <begin position="385"/>
        <end position="464"/>
    </location>
</feature>
<evidence type="ECO:0000259" key="17">
    <source>
        <dbReference type="Pfam" id="PF22461"/>
    </source>
</evidence>
<dbReference type="RefSeq" id="WP_290368698.1">
    <property type="nucleotide sequence ID" value="NZ_CAKLDI010000001.1"/>
</dbReference>
<dbReference type="Pfam" id="PF02563">
    <property type="entry name" value="Poly_export"/>
    <property type="match status" value="1"/>
</dbReference>
<keyword evidence="14" id="KW-0449">Lipoprotein</keyword>
<evidence type="ECO:0000256" key="12">
    <source>
        <dbReference type="ARBA" id="ARBA00023139"/>
    </source>
</evidence>
<comment type="subcellular location">
    <subcellularLocation>
        <location evidence="1">Cell outer membrane</location>
        <topology evidence="1">Multi-pass membrane protein</topology>
    </subcellularLocation>
</comment>
<keyword evidence="10" id="KW-0626">Porin</keyword>
<feature type="domain" description="Soluble ligand binding" evidence="16">
    <location>
        <begin position="582"/>
        <end position="626"/>
    </location>
</feature>
<feature type="domain" description="Polysaccharide export protein N-terminal" evidence="15">
    <location>
        <begin position="21"/>
        <end position="81"/>
    </location>
</feature>
<dbReference type="PANTHER" id="PTHR33619:SF3">
    <property type="entry name" value="POLYSACCHARIDE EXPORT PROTEIN GFCE-RELATED"/>
    <property type="match status" value="1"/>
</dbReference>
<keyword evidence="5" id="KW-0762">Sugar transport</keyword>
<dbReference type="Pfam" id="PF10531">
    <property type="entry name" value="SLBB"/>
    <property type="match status" value="5"/>
</dbReference>
<keyword evidence="7" id="KW-0732">Signal</keyword>
<feature type="domain" description="Soluble ligand binding" evidence="16">
    <location>
        <begin position="202"/>
        <end position="243"/>
    </location>
</feature>
<feature type="domain" description="Soluble ligand binding" evidence="16">
    <location>
        <begin position="488"/>
        <end position="531"/>
    </location>
</feature>
<dbReference type="InterPro" id="IPR003715">
    <property type="entry name" value="Poly_export_N"/>
</dbReference>
<keyword evidence="12" id="KW-0564">Palmitate</keyword>
<protein>
    <recommendedName>
        <fullName evidence="20">Sugar ABC transporter substrate-binding protein</fullName>
    </recommendedName>
</protein>
<comment type="caution">
    <text evidence="18">The sequence shown here is derived from an EMBL/GenBank/DDBJ whole genome shotgun (WGS) entry which is preliminary data.</text>
</comment>
<proteinExistence type="inferred from homology"/>
<evidence type="ECO:0000256" key="1">
    <source>
        <dbReference type="ARBA" id="ARBA00004571"/>
    </source>
</evidence>
<evidence type="ECO:0000256" key="2">
    <source>
        <dbReference type="ARBA" id="ARBA00009450"/>
    </source>
</evidence>
<keyword evidence="6" id="KW-0812">Transmembrane</keyword>
<comment type="similarity">
    <text evidence="2">Belongs to the BexD/CtrA/VexA family.</text>
</comment>
<keyword evidence="19" id="KW-1185">Reference proteome</keyword>
<evidence type="ECO:0000259" key="16">
    <source>
        <dbReference type="Pfam" id="PF10531"/>
    </source>
</evidence>
<evidence type="ECO:0000256" key="13">
    <source>
        <dbReference type="ARBA" id="ARBA00023237"/>
    </source>
</evidence>
<evidence type="ECO:0000256" key="14">
    <source>
        <dbReference type="ARBA" id="ARBA00023288"/>
    </source>
</evidence>
<organism evidence="18 19">
    <name type="scientific">Vibrio stylophorae</name>
    <dbReference type="NCBI Taxonomy" id="659351"/>
    <lineage>
        <taxon>Bacteria</taxon>
        <taxon>Pseudomonadati</taxon>
        <taxon>Pseudomonadota</taxon>
        <taxon>Gammaproteobacteria</taxon>
        <taxon>Vibrionales</taxon>
        <taxon>Vibrionaceae</taxon>
        <taxon>Vibrio</taxon>
    </lineage>
</organism>
<keyword evidence="13" id="KW-0998">Cell outer membrane</keyword>
<dbReference type="Proteomes" id="UP000838672">
    <property type="component" value="Unassembled WGS sequence"/>
</dbReference>
<evidence type="ECO:0000256" key="3">
    <source>
        <dbReference type="ARBA" id="ARBA00022448"/>
    </source>
</evidence>
<evidence type="ECO:0000313" key="18">
    <source>
        <dbReference type="EMBL" id="CAH0534504.1"/>
    </source>
</evidence>
<dbReference type="InterPro" id="IPR054765">
    <property type="entry name" value="SLBB_dom"/>
</dbReference>
<keyword evidence="9" id="KW-0406">Ion transport</keyword>
<dbReference type="PANTHER" id="PTHR33619">
    <property type="entry name" value="POLYSACCHARIDE EXPORT PROTEIN GFCE-RELATED"/>
    <property type="match status" value="1"/>
</dbReference>
<dbReference type="Pfam" id="PF22461">
    <property type="entry name" value="SLBB_2"/>
    <property type="match status" value="1"/>
</dbReference>
<evidence type="ECO:0000256" key="9">
    <source>
        <dbReference type="ARBA" id="ARBA00023065"/>
    </source>
</evidence>
<sequence length="693" mass="75900">MHRLWIIIFCIWIAPAFANNLAPGDSLYLQLPGESAFNEPFVIDDLGQIRLPEVGAVKVSGLSLAQAQTLIKERLSTVYRNLDEFALSIQTREIRVAVLGYVEQPGIVSIPPNSHVQLALAQAGGLRPGAQLDKFQLRRGDQVLVFNYKTYLDSGDLSKIPTLQPGDEVFVPVSAVLGNVEVDFDAATLMDQGDADESQGLTIFGELINPGTYSYKEGMTVIDAIMRAGGVTRYADVTKIRVITNDVPHRFDLRAYLDTGDSSNAPPILPSSTIFVPIEVKEISDGGRSIYVMGEVQKPGAFESSGANFLDLLANAGGPTRYADTTKIKVFRDNGAPIDINLVTIANKPNVSAHLPKLNPGDVLFVPEKTDVNEKSWLKISPDQAIKIIGAVHHPGRYEWSSEMGFLDLLAHAGGPIERANLAQIRIIHTKGTGTVDYFDLDRFLQQGGDFSTLPRLQAGDTVVIDELPHDPTDNKSSWVRQSAKDSIYIFGAVGAPGRYAFNQQLGFLDIVAAADGPNPNADLRNIKISHRTSGAARVSHINLQRYFETGDETLIAQVVPGDVIYIPERRGDWLEKKPDEVVRLVGAIKHPGRYRFSDEMSILDLIAEAGGTTEQAWIDNIMIVNKSCCGDRAHVFSLKDYVHHPSRYPLPLLRAGDTVYVPFKDESGMEIARQWLRDALGVVTLVVLGASL</sequence>
<feature type="domain" description="Soluble ligand binding" evidence="16">
    <location>
        <begin position="95"/>
        <end position="141"/>
    </location>
</feature>
<dbReference type="Gene3D" id="3.30.1950.10">
    <property type="entry name" value="wza like domain"/>
    <property type="match status" value="1"/>
</dbReference>
<evidence type="ECO:0008006" key="20">
    <source>
        <dbReference type="Google" id="ProtNLM"/>
    </source>
</evidence>
<feature type="domain" description="Soluble ligand binding" evidence="16">
    <location>
        <begin position="290"/>
        <end position="338"/>
    </location>
</feature>